<dbReference type="Pfam" id="PF00440">
    <property type="entry name" value="TetR_N"/>
    <property type="match status" value="1"/>
</dbReference>
<feature type="region of interest" description="Disordered" evidence="3">
    <location>
        <begin position="1"/>
        <end position="21"/>
    </location>
</feature>
<dbReference type="EMBL" id="LT629692">
    <property type="protein sequence ID" value="SDG72851.1"/>
    <property type="molecule type" value="Genomic_DNA"/>
</dbReference>
<keyword evidence="6" id="KW-1185">Reference proteome</keyword>
<reference evidence="5 6" key="1">
    <citation type="submission" date="2016-10" db="EMBL/GenBank/DDBJ databases">
        <authorList>
            <person name="de Groot N.N."/>
        </authorList>
    </citation>
    <scope>NUCLEOTIDE SEQUENCE [LARGE SCALE GENOMIC DNA]</scope>
    <source>
        <strain evidence="5 6">DSM 23142</strain>
    </source>
</reference>
<evidence type="ECO:0000256" key="3">
    <source>
        <dbReference type="SAM" id="MobiDB-lite"/>
    </source>
</evidence>
<feature type="domain" description="HTH tetR-type" evidence="4">
    <location>
        <begin position="14"/>
        <end position="74"/>
    </location>
</feature>
<dbReference type="AlphaFoldDB" id="A0A1G7WLH4"/>
<dbReference type="OrthoDB" id="8688418at2"/>
<dbReference type="Proteomes" id="UP000199009">
    <property type="component" value="Chromosome I"/>
</dbReference>
<sequence length="195" mass="21829">MEQSALNLRERRQAETTSALRSEARRLTAERGFSGFTIEELCSEVGVSRRTFFNYYPSKENAVLGIPVRDTAGDLEAAFVVAGGTLVDDLVDLHIQRWHRMTLTKAEAEELGRVFEREPRLFAHFIGLAAEGERDDIALVQRRPDAGDALRAATVVHVIGALLRPTMLEYFGDEGSDFPTLFLRRVDAARDIFTS</sequence>
<accession>A0A1G7WLH4</accession>
<dbReference type="RefSeq" id="WP_091487465.1">
    <property type="nucleotide sequence ID" value="NZ_LT629692.1"/>
</dbReference>
<organism evidence="5 6">
    <name type="scientific">Microbacterium pygmaeum</name>
    <dbReference type="NCBI Taxonomy" id="370764"/>
    <lineage>
        <taxon>Bacteria</taxon>
        <taxon>Bacillati</taxon>
        <taxon>Actinomycetota</taxon>
        <taxon>Actinomycetes</taxon>
        <taxon>Micrococcales</taxon>
        <taxon>Microbacteriaceae</taxon>
        <taxon>Microbacterium</taxon>
    </lineage>
</organism>
<evidence type="ECO:0000259" key="4">
    <source>
        <dbReference type="PROSITE" id="PS50977"/>
    </source>
</evidence>
<dbReference type="SUPFAM" id="SSF46689">
    <property type="entry name" value="Homeodomain-like"/>
    <property type="match status" value="1"/>
</dbReference>
<proteinExistence type="predicted"/>
<gene>
    <name evidence="5" type="ORF">SAMN04489810_1125</name>
</gene>
<dbReference type="PROSITE" id="PS50977">
    <property type="entry name" value="HTH_TETR_2"/>
    <property type="match status" value="1"/>
</dbReference>
<evidence type="ECO:0000313" key="6">
    <source>
        <dbReference type="Proteomes" id="UP000199009"/>
    </source>
</evidence>
<evidence type="ECO:0000313" key="5">
    <source>
        <dbReference type="EMBL" id="SDG72851.1"/>
    </source>
</evidence>
<keyword evidence="1 2" id="KW-0238">DNA-binding</keyword>
<evidence type="ECO:0000256" key="2">
    <source>
        <dbReference type="PROSITE-ProRule" id="PRU00335"/>
    </source>
</evidence>
<dbReference type="Gene3D" id="1.10.357.10">
    <property type="entry name" value="Tetracycline Repressor, domain 2"/>
    <property type="match status" value="1"/>
</dbReference>
<feature type="DNA-binding region" description="H-T-H motif" evidence="2">
    <location>
        <begin position="37"/>
        <end position="56"/>
    </location>
</feature>
<dbReference type="GO" id="GO:0003677">
    <property type="term" value="F:DNA binding"/>
    <property type="evidence" value="ECO:0007669"/>
    <property type="project" value="UniProtKB-UniRule"/>
</dbReference>
<dbReference type="STRING" id="370764.SAMN04489810_1125"/>
<dbReference type="InterPro" id="IPR001647">
    <property type="entry name" value="HTH_TetR"/>
</dbReference>
<evidence type="ECO:0000256" key="1">
    <source>
        <dbReference type="ARBA" id="ARBA00023125"/>
    </source>
</evidence>
<protein>
    <submittedName>
        <fullName evidence="5">DNA-binding transcriptional regulator, AcrR family</fullName>
    </submittedName>
</protein>
<dbReference type="InterPro" id="IPR009057">
    <property type="entry name" value="Homeodomain-like_sf"/>
</dbReference>
<name>A0A1G7WLH4_9MICO</name>